<organism evidence="1 2">
    <name type="scientific">Christiangramia flava JLT2011</name>
    <dbReference type="NCBI Taxonomy" id="1229726"/>
    <lineage>
        <taxon>Bacteria</taxon>
        <taxon>Pseudomonadati</taxon>
        <taxon>Bacteroidota</taxon>
        <taxon>Flavobacteriia</taxon>
        <taxon>Flavobacteriales</taxon>
        <taxon>Flavobacteriaceae</taxon>
        <taxon>Christiangramia</taxon>
    </lineage>
</organism>
<keyword evidence="2" id="KW-1185">Reference proteome</keyword>
<dbReference type="Pfam" id="PF04397">
    <property type="entry name" value="LytTR"/>
    <property type="match status" value="1"/>
</dbReference>
<dbReference type="EMBL" id="CP016359">
    <property type="protein sequence ID" value="APU67810.1"/>
    <property type="molecule type" value="Genomic_DNA"/>
</dbReference>
<accession>A0A1L7I2I5</accession>
<reference evidence="1 2" key="1">
    <citation type="submission" date="2016-07" db="EMBL/GenBank/DDBJ databases">
        <title>Multi-omics approach to identify versatile polysaccharide utilization systems of a marine flavobacterium Gramella flava.</title>
        <authorList>
            <person name="Tang K."/>
        </authorList>
    </citation>
    <scope>NUCLEOTIDE SEQUENCE [LARGE SCALE GENOMIC DNA]</scope>
    <source>
        <strain evidence="1 2">JLT2011</strain>
    </source>
</reference>
<gene>
    <name evidence="1" type="ORF">GRFL_1086</name>
</gene>
<dbReference type="Proteomes" id="UP000186230">
    <property type="component" value="Chromosome"/>
</dbReference>
<dbReference type="Gene3D" id="3.40.50.2300">
    <property type="match status" value="1"/>
</dbReference>
<dbReference type="InterPro" id="IPR046947">
    <property type="entry name" value="LytR-like"/>
</dbReference>
<dbReference type="GO" id="GO:0000156">
    <property type="term" value="F:phosphorelay response regulator activity"/>
    <property type="evidence" value="ECO:0007669"/>
    <property type="project" value="InterPro"/>
</dbReference>
<dbReference type="PANTHER" id="PTHR37299:SF1">
    <property type="entry name" value="STAGE 0 SPORULATION PROTEIN A HOMOLOG"/>
    <property type="match status" value="1"/>
</dbReference>
<proteinExistence type="predicted"/>
<dbReference type="AlphaFoldDB" id="A0A1L7I2I5"/>
<dbReference type="STRING" id="1229726.GRFL_1086"/>
<dbReference type="SMART" id="SM00850">
    <property type="entry name" value="LytTR"/>
    <property type="match status" value="1"/>
</dbReference>
<dbReference type="SUPFAM" id="SSF52172">
    <property type="entry name" value="CheY-like"/>
    <property type="match status" value="1"/>
</dbReference>
<dbReference type="InterPro" id="IPR011006">
    <property type="entry name" value="CheY-like_superfamily"/>
</dbReference>
<evidence type="ECO:0000313" key="2">
    <source>
        <dbReference type="Proteomes" id="UP000186230"/>
    </source>
</evidence>
<dbReference type="PROSITE" id="PS50930">
    <property type="entry name" value="HTH_LYTTR"/>
    <property type="match status" value="1"/>
</dbReference>
<dbReference type="Gene3D" id="2.40.50.1020">
    <property type="entry name" value="LytTr DNA-binding domain"/>
    <property type="match status" value="1"/>
</dbReference>
<name>A0A1L7I2I5_9FLAO</name>
<dbReference type="PANTHER" id="PTHR37299">
    <property type="entry name" value="TRANSCRIPTIONAL REGULATOR-RELATED"/>
    <property type="match status" value="1"/>
</dbReference>
<dbReference type="InterPro" id="IPR007492">
    <property type="entry name" value="LytTR_DNA-bd_dom"/>
</dbReference>
<dbReference type="PROSITE" id="PS50110">
    <property type="entry name" value="RESPONSE_REGULATORY"/>
    <property type="match status" value="1"/>
</dbReference>
<dbReference type="KEGG" id="gfl:GRFL_1086"/>
<dbReference type="SMART" id="SM00448">
    <property type="entry name" value="REC"/>
    <property type="match status" value="1"/>
</dbReference>
<dbReference type="Pfam" id="PF00072">
    <property type="entry name" value="Response_reg"/>
    <property type="match status" value="1"/>
</dbReference>
<dbReference type="GO" id="GO:0003677">
    <property type="term" value="F:DNA binding"/>
    <property type="evidence" value="ECO:0007669"/>
    <property type="project" value="InterPro"/>
</dbReference>
<protein>
    <submittedName>
        <fullName evidence="1">Two-component system response regulator</fullName>
    </submittedName>
</protein>
<evidence type="ECO:0000313" key="1">
    <source>
        <dbReference type="EMBL" id="APU67810.1"/>
    </source>
</evidence>
<sequence>MIVDDEEMALNLLESYVQKTPFLELKGKCHNAIEALQQVKSQESIDLILLDIQMPDLNGIEFSKTLDKNTRVIFTTAFDKYALDGFKVDALDFLLKPFNYSEFLTAVNKAYEWFDLKRGKHPYSASPGHSETKKFLFVKSEYRQLKIDLADVLYFEGLKDYIKIKLGSSTKPVLTLQSLKALENILSPEKFMRIHRSYIISLDKIEEIERSHVIIDGKRIKVSEQYKADFQNYLSKNSILPDS</sequence>
<dbReference type="InterPro" id="IPR001789">
    <property type="entry name" value="Sig_transdc_resp-reg_receiver"/>
</dbReference>